<feature type="region of interest" description="Disordered" evidence="8">
    <location>
        <begin position="729"/>
        <end position="925"/>
    </location>
</feature>
<evidence type="ECO:0000313" key="11">
    <source>
        <dbReference type="EMBL" id="KAK9843361.1"/>
    </source>
</evidence>
<organism evidence="11 12">
    <name type="scientific">Apatococcus lobatus</name>
    <dbReference type="NCBI Taxonomy" id="904363"/>
    <lineage>
        <taxon>Eukaryota</taxon>
        <taxon>Viridiplantae</taxon>
        <taxon>Chlorophyta</taxon>
        <taxon>core chlorophytes</taxon>
        <taxon>Trebouxiophyceae</taxon>
        <taxon>Chlorellales</taxon>
        <taxon>Chlorellaceae</taxon>
        <taxon>Apatococcus</taxon>
    </lineage>
</organism>
<proteinExistence type="inferred from homology"/>
<comment type="subcellular location">
    <subcellularLocation>
        <location evidence="1 7">Nucleus</location>
    </subcellularLocation>
</comment>
<feature type="region of interest" description="Disordered" evidence="8">
    <location>
        <begin position="960"/>
        <end position="1036"/>
    </location>
</feature>
<feature type="compositionally biased region" description="Low complexity" evidence="8">
    <location>
        <begin position="894"/>
        <end position="905"/>
    </location>
</feature>
<evidence type="ECO:0000256" key="8">
    <source>
        <dbReference type="SAM" id="MobiDB-lite"/>
    </source>
</evidence>
<feature type="compositionally biased region" description="Polar residues" evidence="8">
    <location>
        <begin position="1060"/>
        <end position="1074"/>
    </location>
</feature>
<feature type="region of interest" description="Disordered" evidence="8">
    <location>
        <begin position="602"/>
        <end position="699"/>
    </location>
</feature>
<feature type="compositionally biased region" description="Low complexity" evidence="8">
    <location>
        <begin position="966"/>
        <end position="980"/>
    </location>
</feature>
<evidence type="ECO:0000256" key="7">
    <source>
        <dbReference type="PROSITE-ProRule" id="PRU00357"/>
    </source>
</evidence>
<dbReference type="Proteomes" id="UP001438707">
    <property type="component" value="Unassembled WGS sequence"/>
</dbReference>
<evidence type="ECO:0000259" key="10">
    <source>
        <dbReference type="PROSITE" id="PS51017"/>
    </source>
</evidence>
<feature type="region of interest" description="Disordered" evidence="8">
    <location>
        <begin position="1053"/>
        <end position="1080"/>
    </location>
</feature>
<feature type="region of interest" description="Disordered" evidence="8">
    <location>
        <begin position="142"/>
        <end position="389"/>
    </location>
</feature>
<feature type="compositionally biased region" description="Low complexity" evidence="8">
    <location>
        <begin position="307"/>
        <end position="317"/>
    </location>
</feature>
<comment type="caution">
    <text evidence="11">The sequence shown here is derived from an EMBL/GenBank/DDBJ whole genome shotgun (WGS) entry which is preliminary data.</text>
</comment>
<dbReference type="InterPro" id="IPR010402">
    <property type="entry name" value="CCT_domain"/>
</dbReference>
<dbReference type="PANTHER" id="PTHR43874:SF1">
    <property type="entry name" value="TWO-COMPONENT RESPONSE REGULATOR-LIKE APRR1"/>
    <property type="match status" value="1"/>
</dbReference>
<dbReference type="EMBL" id="JALJOS010000002">
    <property type="protein sequence ID" value="KAK9843361.1"/>
    <property type="molecule type" value="Genomic_DNA"/>
</dbReference>
<protein>
    <submittedName>
        <fullName evidence="11">Uncharacterized protein</fullName>
    </submittedName>
</protein>
<feature type="domain" description="CCT" evidence="10">
    <location>
        <begin position="913"/>
        <end position="955"/>
    </location>
</feature>
<dbReference type="PROSITE" id="PS51017">
    <property type="entry name" value="CCT"/>
    <property type="match status" value="1"/>
</dbReference>
<keyword evidence="4" id="KW-0090">Biological rhythms</keyword>
<feature type="domain" description="Response regulatory" evidence="9">
    <location>
        <begin position="10"/>
        <end position="135"/>
    </location>
</feature>
<feature type="compositionally biased region" description="Polar residues" evidence="8">
    <location>
        <begin position="622"/>
        <end position="632"/>
    </location>
</feature>
<dbReference type="GO" id="GO:0005634">
    <property type="term" value="C:nucleus"/>
    <property type="evidence" value="ECO:0007669"/>
    <property type="project" value="UniProtKB-SubCell"/>
</dbReference>
<feature type="compositionally biased region" description="Low complexity" evidence="8">
    <location>
        <begin position="660"/>
        <end position="669"/>
    </location>
</feature>
<accession>A0AAW1SBA9</accession>
<comment type="similarity">
    <text evidence="2">Belongs to the ARR-like family.</text>
</comment>
<feature type="compositionally biased region" description="Basic and acidic residues" evidence="8">
    <location>
        <begin position="746"/>
        <end position="759"/>
    </location>
</feature>
<feature type="compositionally biased region" description="Polar residues" evidence="8">
    <location>
        <begin position="372"/>
        <end position="386"/>
    </location>
</feature>
<dbReference type="GO" id="GO:0048511">
    <property type="term" value="P:rhythmic process"/>
    <property type="evidence" value="ECO:0007669"/>
    <property type="project" value="UniProtKB-KW"/>
</dbReference>
<evidence type="ECO:0000256" key="1">
    <source>
        <dbReference type="ARBA" id="ARBA00004123"/>
    </source>
</evidence>
<dbReference type="PANTHER" id="PTHR43874">
    <property type="entry name" value="TWO-COMPONENT RESPONSE REGULATOR"/>
    <property type="match status" value="1"/>
</dbReference>
<dbReference type="PROSITE" id="PS50110">
    <property type="entry name" value="RESPONSE_REGULATORY"/>
    <property type="match status" value="1"/>
</dbReference>
<reference evidence="11 12" key="1">
    <citation type="journal article" date="2024" name="Nat. Commun.">
        <title>Phylogenomics reveals the evolutionary origins of lichenization in chlorophyte algae.</title>
        <authorList>
            <person name="Puginier C."/>
            <person name="Libourel C."/>
            <person name="Otte J."/>
            <person name="Skaloud P."/>
            <person name="Haon M."/>
            <person name="Grisel S."/>
            <person name="Petersen M."/>
            <person name="Berrin J.G."/>
            <person name="Delaux P.M."/>
            <person name="Dal Grande F."/>
            <person name="Keller J."/>
        </authorList>
    </citation>
    <scope>NUCLEOTIDE SEQUENCE [LARGE SCALE GENOMIC DNA]</scope>
    <source>
        <strain evidence="11 12">SAG 2145</strain>
    </source>
</reference>
<feature type="compositionally biased region" description="Acidic residues" evidence="8">
    <location>
        <begin position="992"/>
        <end position="1010"/>
    </location>
</feature>
<evidence type="ECO:0000256" key="2">
    <source>
        <dbReference type="ARBA" id="ARBA00010330"/>
    </source>
</evidence>
<evidence type="ECO:0000256" key="6">
    <source>
        <dbReference type="PROSITE-ProRule" id="PRU00169"/>
    </source>
</evidence>
<evidence type="ECO:0000256" key="4">
    <source>
        <dbReference type="ARBA" id="ARBA00023108"/>
    </source>
</evidence>
<feature type="compositionally biased region" description="Low complexity" evidence="8">
    <location>
        <begin position="1018"/>
        <end position="1031"/>
    </location>
</feature>
<dbReference type="InterPro" id="IPR045279">
    <property type="entry name" value="ARR-like"/>
</dbReference>
<keyword evidence="12" id="KW-1185">Reference proteome</keyword>
<dbReference type="InterPro" id="IPR001789">
    <property type="entry name" value="Sig_transdc_resp-reg_receiver"/>
</dbReference>
<dbReference type="InterPro" id="IPR011006">
    <property type="entry name" value="CheY-like_superfamily"/>
</dbReference>
<evidence type="ECO:0000259" key="9">
    <source>
        <dbReference type="PROSITE" id="PS50110"/>
    </source>
</evidence>
<evidence type="ECO:0000256" key="5">
    <source>
        <dbReference type="ARBA" id="ARBA00023242"/>
    </source>
</evidence>
<keyword evidence="5 7" id="KW-0539">Nucleus</keyword>
<feature type="region of interest" description="Disordered" evidence="8">
    <location>
        <begin position="425"/>
        <end position="451"/>
    </location>
</feature>
<keyword evidence="3" id="KW-0902">Two-component regulatory system</keyword>
<name>A0AAW1SBA9_9CHLO</name>
<dbReference type="Gene3D" id="3.40.50.2300">
    <property type="match status" value="1"/>
</dbReference>
<dbReference type="SUPFAM" id="SSF52172">
    <property type="entry name" value="CheY-like"/>
    <property type="match status" value="1"/>
</dbReference>
<evidence type="ECO:0000313" key="12">
    <source>
        <dbReference type="Proteomes" id="UP001438707"/>
    </source>
</evidence>
<comment type="caution">
    <text evidence="6">Lacks conserved residue(s) required for the propagation of feature annotation.</text>
</comment>
<feature type="compositionally biased region" description="Polar residues" evidence="8">
    <location>
        <begin position="605"/>
        <end position="614"/>
    </location>
</feature>
<feature type="compositionally biased region" description="Polar residues" evidence="8">
    <location>
        <begin position="179"/>
        <end position="189"/>
    </location>
</feature>
<evidence type="ECO:0000256" key="3">
    <source>
        <dbReference type="ARBA" id="ARBA00023012"/>
    </source>
</evidence>
<sequence>MTQEAAAFLHVLVVDANSSTRADTTQQLETCNYKVTSVASLDEQLSQLHPSSSSGSEAAELPRVDVALVEHAPPEGSAQPVIKHLLEFNLNVPVIVTSLLDDRQGVLECLYWGADDYLIRPLRLNELGNIWVHLWRRVHPPPGLVSVKPRPSGIPTLGLRPSSRAQDANGHRPGEDSHLISNEGSNPSTGEAARTSDPDSQLASIMRESLPGSGLRSATGLGAKSVQVQSESQQPRNVAMSSQQIISSDHGSNQPTEVFDPRGVWEEPAGGPRQATTACDAGFHGQQPAADVGGQDGGKQGFRAWMPPLSSQQSKQPPSRKRDAPGAEPGAQANTHADAYEGLPGDAPQLMQSNSMSAMHRPGGPALHSRTKQCLRSGQAAQSHVSPSWDGACPSYTELARQQSQKQGGPRAPPLLHDVLESSGALQRTGRDTAAQPSAGREAPANQEPWHDSSHLQAFAAGMAAASATMGGQPLAQHNPFSSPSWVPSAGIRSHHVAALNSQRAQEAPHEHAADLAARYHRDMQQRFGCHSHSQSMHEPAHDLHRATPIAHSVRPHAINPNGPEGSAQGGPRDYRAWEQAQSNQEEYEYLHSLWQQHFKPDSFPSEQQCQPETLQHRHEQTGLTEGSNSCMQQHGRADDRRGRQDAMLWQALQQHKQRQPSQAQQQQQHCRADESPRLPSSNSQAREAPSAQGLPLMPQFPWPGLDAASPEAQAFVAAYASYFSQASGSASLRPPLGQAAGQAQRDPETRAGEGERLSQPRSLGMWGSRSSEHASGSYCSIPGAQGQDVSEQPQHSCRRSSLSDRDTFSRPADVSQAGGQSKTLEGCKARRPPSVGVPSAANSQRRGSDSQRPGKGSTDKDPSAWGSSSSQSIPRSSAGPLITSPSPNLVTDAPAPAASAQVSVEPTSRERRAAALQKYKQKRKNLCHTRKIRYEMRKQLAQARPRVRGQFVKTNPLQAGSNITAPVSSGPAVASSLASQASMDPSQGEDALSDVEEMEDAEDEDSDEDAQQHLHVEQQQLQQGPVAAGPSGPPLAAMQALISAGMAAFPHHEAHRATTAGTGSALPLTSNPSSDPPSA</sequence>
<gene>
    <name evidence="11" type="ORF">WJX74_010916</name>
</gene>
<feature type="compositionally biased region" description="Low complexity" evidence="8">
    <location>
        <begin position="868"/>
        <end position="878"/>
    </location>
</feature>
<dbReference type="AlphaFoldDB" id="A0AAW1SBA9"/>
<feature type="compositionally biased region" description="Polar residues" evidence="8">
    <location>
        <begin position="226"/>
        <end position="256"/>
    </location>
</feature>
<dbReference type="GO" id="GO:0009736">
    <property type="term" value="P:cytokinin-activated signaling pathway"/>
    <property type="evidence" value="ECO:0007669"/>
    <property type="project" value="InterPro"/>
</dbReference>
<feature type="compositionally biased region" description="Basic and acidic residues" evidence="8">
    <location>
        <begin position="636"/>
        <end position="645"/>
    </location>
</feature>
<feature type="compositionally biased region" description="Basic and acidic residues" evidence="8">
    <location>
        <begin position="169"/>
        <end position="178"/>
    </location>
</feature>
<dbReference type="Pfam" id="PF06203">
    <property type="entry name" value="CCT"/>
    <property type="match status" value="1"/>
</dbReference>
<dbReference type="GO" id="GO:0000160">
    <property type="term" value="P:phosphorelay signal transduction system"/>
    <property type="evidence" value="ECO:0007669"/>
    <property type="project" value="UniProtKB-KW"/>
</dbReference>